<evidence type="ECO:0000256" key="1">
    <source>
        <dbReference type="SAM" id="Phobius"/>
    </source>
</evidence>
<dbReference type="AlphaFoldDB" id="A0A8C9HJL0"/>
<reference evidence="2" key="1">
    <citation type="submission" date="2025-08" db="UniProtKB">
        <authorList>
            <consortium name="Ensembl"/>
        </authorList>
    </citation>
    <scope>IDENTIFICATION</scope>
</reference>
<evidence type="ECO:0000313" key="3">
    <source>
        <dbReference type="Proteomes" id="UP000694416"/>
    </source>
</evidence>
<keyword evidence="3" id="KW-1185">Reference proteome</keyword>
<reference evidence="2" key="2">
    <citation type="submission" date="2025-09" db="UniProtKB">
        <authorList>
            <consortium name="Ensembl"/>
        </authorList>
    </citation>
    <scope>IDENTIFICATION</scope>
</reference>
<dbReference type="Proteomes" id="UP000694416">
    <property type="component" value="Unplaced"/>
</dbReference>
<dbReference type="PANTHER" id="PTHR46254">
    <property type="entry name" value="PROTEIN GVQW1-RELATED"/>
    <property type="match status" value="1"/>
</dbReference>
<proteinExistence type="predicted"/>
<dbReference type="PRINTS" id="PR02045">
    <property type="entry name" value="F138DOMAIN"/>
</dbReference>
<accession>A0A8C9HJL0</accession>
<dbReference type="PANTHER" id="PTHR46254:SF3">
    <property type="entry name" value="SECRETED PROTEIN"/>
    <property type="match status" value="1"/>
</dbReference>
<evidence type="ECO:0000313" key="2">
    <source>
        <dbReference type="Ensembl" id="ENSPTEP00000021686.1"/>
    </source>
</evidence>
<dbReference type="Ensembl" id="ENSPTET00000031232.1">
    <property type="protein sequence ID" value="ENSPTEP00000021686.1"/>
    <property type="gene ID" value="ENSPTEG00000022679.1"/>
</dbReference>
<name>A0A8C9HJL0_9PRIM</name>
<gene>
    <name evidence="2" type="primary">TMEM156</name>
</gene>
<keyword evidence="1" id="KW-0812">Transmembrane</keyword>
<keyword evidence="1" id="KW-0472">Membrane</keyword>
<protein>
    <submittedName>
        <fullName evidence="2">Transmembrane protein 156</fullName>
    </submittedName>
</protein>
<organism evidence="2 3">
    <name type="scientific">Piliocolobus tephrosceles</name>
    <name type="common">Ugandan red Colobus</name>
    <dbReference type="NCBI Taxonomy" id="591936"/>
    <lineage>
        <taxon>Eukaryota</taxon>
        <taxon>Metazoa</taxon>
        <taxon>Chordata</taxon>
        <taxon>Craniata</taxon>
        <taxon>Vertebrata</taxon>
        <taxon>Euteleostomi</taxon>
        <taxon>Mammalia</taxon>
        <taxon>Eutheria</taxon>
        <taxon>Euarchontoglires</taxon>
        <taxon>Primates</taxon>
        <taxon>Haplorrhini</taxon>
        <taxon>Catarrhini</taxon>
        <taxon>Cercopithecidae</taxon>
        <taxon>Colobinae</taxon>
        <taxon>Piliocolobus</taxon>
    </lineage>
</organism>
<feature type="transmembrane region" description="Helical" evidence="1">
    <location>
        <begin position="6"/>
        <end position="25"/>
    </location>
</feature>
<keyword evidence="1" id="KW-1133">Transmembrane helix</keyword>
<sequence length="172" mass="19312">MTKTALLKLSVAIVITFILILPEYFKTPKASFSRKNVLKRRNNTRWINKLSGKILLLFKNFYLFIFETTSHFVTQAGVQWPDLSSLQPPTPWFKPFSCLSLPSSRDLRHAPPCPANFCIFSRDGALLCCQSGLELLISSDPPASASQSVGITGCSHHTQPDFLIEFSESLQF</sequence>